<dbReference type="CDD" id="cd06223">
    <property type="entry name" value="PRTases_typeI"/>
    <property type="match status" value="1"/>
</dbReference>
<dbReference type="InterPro" id="IPR029057">
    <property type="entry name" value="PRTase-like"/>
</dbReference>
<dbReference type="Proteomes" id="UP000229334">
    <property type="component" value="Unassembled WGS sequence"/>
</dbReference>
<evidence type="ECO:0000313" key="3">
    <source>
        <dbReference type="EMBL" id="PIP58395.1"/>
    </source>
</evidence>
<dbReference type="InterPro" id="IPR051910">
    <property type="entry name" value="ComF/GntX_DNA_util-trans"/>
</dbReference>
<dbReference type="Pfam" id="PF00156">
    <property type="entry name" value="Pribosyltran"/>
    <property type="match status" value="1"/>
</dbReference>
<protein>
    <recommendedName>
        <fullName evidence="2">Phosphoribosyltransferase domain-containing protein</fullName>
    </recommendedName>
</protein>
<proteinExistence type="inferred from homology"/>
<evidence type="ECO:0000256" key="1">
    <source>
        <dbReference type="ARBA" id="ARBA00008007"/>
    </source>
</evidence>
<dbReference type="PANTHER" id="PTHR47505:SF1">
    <property type="entry name" value="DNA UTILIZATION PROTEIN YHGH"/>
    <property type="match status" value="1"/>
</dbReference>
<gene>
    <name evidence="3" type="ORF">COX02_00520</name>
</gene>
<dbReference type="Gene3D" id="3.40.50.2020">
    <property type="match status" value="1"/>
</dbReference>
<dbReference type="AlphaFoldDB" id="A0A2H0BL41"/>
<evidence type="ECO:0000259" key="2">
    <source>
        <dbReference type="Pfam" id="PF00156"/>
    </source>
</evidence>
<organism evidence="3 4">
    <name type="scientific">Candidatus Vogelbacteria bacterium CG22_combo_CG10-13_8_21_14_all_37_9</name>
    <dbReference type="NCBI Taxonomy" id="1975046"/>
    <lineage>
        <taxon>Bacteria</taxon>
        <taxon>Candidatus Vogeliibacteriota</taxon>
    </lineage>
</organism>
<reference evidence="3 4" key="1">
    <citation type="submission" date="2017-09" db="EMBL/GenBank/DDBJ databases">
        <title>Depth-based differentiation of microbial function through sediment-hosted aquifers and enrichment of novel symbionts in the deep terrestrial subsurface.</title>
        <authorList>
            <person name="Probst A.J."/>
            <person name="Ladd B."/>
            <person name="Jarett J.K."/>
            <person name="Geller-Mcgrath D.E."/>
            <person name="Sieber C.M."/>
            <person name="Emerson J.B."/>
            <person name="Anantharaman K."/>
            <person name="Thomas B.C."/>
            <person name="Malmstrom R."/>
            <person name="Stieglmeier M."/>
            <person name="Klingl A."/>
            <person name="Woyke T."/>
            <person name="Ryan C.M."/>
            <person name="Banfield J.F."/>
        </authorList>
    </citation>
    <scope>NUCLEOTIDE SEQUENCE [LARGE SCALE GENOMIC DNA]</scope>
    <source>
        <strain evidence="3">CG22_combo_CG10-13_8_21_14_all_37_9</strain>
    </source>
</reference>
<evidence type="ECO:0000313" key="4">
    <source>
        <dbReference type="Proteomes" id="UP000229334"/>
    </source>
</evidence>
<comment type="similarity">
    <text evidence="1">Belongs to the ComF/GntX family.</text>
</comment>
<accession>A0A2H0BL41</accession>
<sequence>MTKFLLNFFFPLHCLACGSEGHLACPSCRKKIPPTENPDDLIRAKIFAISDYRDPLVQALVRVLKYQGWKIASLEIAELILESTINNPNSFLSSLLTQKISPPSAKILLVPVPLSPWRRFRRGYNQAELIAKNLVQLKPDLFELRTDLVKKIRHTKSQVEIQERHKRLKNLTGAFELVEINKQNLKDRTILLLDDVTTTGTTFQELKKLFHHTQVKEVICLAFAHG</sequence>
<dbReference type="PANTHER" id="PTHR47505">
    <property type="entry name" value="DNA UTILIZATION PROTEIN YHGH"/>
    <property type="match status" value="1"/>
</dbReference>
<feature type="domain" description="Phosphoribosyltransferase" evidence="2">
    <location>
        <begin position="123"/>
        <end position="223"/>
    </location>
</feature>
<comment type="caution">
    <text evidence="3">The sequence shown here is derived from an EMBL/GenBank/DDBJ whole genome shotgun (WGS) entry which is preliminary data.</text>
</comment>
<name>A0A2H0BL41_9BACT</name>
<dbReference type="InterPro" id="IPR000836">
    <property type="entry name" value="PRTase_dom"/>
</dbReference>
<dbReference type="SUPFAM" id="SSF53271">
    <property type="entry name" value="PRTase-like"/>
    <property type="match status" value="1"/>
</dbReference>
<dbReference type="EMBL" id="PCSX01000010">
    <property type="protein sequence ID" value="PIP58395.1"/>
    <property type="molecule type" value="Genomic_DNA"/>
</dbReference>